<dbReference type="PRINTS" id="PR00742">
    <property type="entry name" value="GLHYDRLASE35"/>
</dbReference>
<comment type="subcellular location">
    <subcellularLocation>
        <location evidence="2">Secreted</location>
        <location evidence="2">Extracellular space</location>
        <location evidence="2">Apoplast</location>
    </subcellularLocation>
</comment>
<dbReference type="GO" id="GO:0005975">
    <property type="term" value="P:carbohydrate metabolic process"/>
    <property type="evidence" value="ECO:0007669"/>
    <property type="project" value="InterPro"/>
</dbReference>
<comment type="caution">
    <text evidence="13">The sequence shown here is derived from an EMBL/GenBank/DDBJ whole genome shotgun (WGS) entry which is preliminary data.</text>
</comment>
<dbReference type="GO" id="GO:0048046">
    <property type="term" value="C:apoplast"/>
    <property type="evidence" value="ECO:0007669"/>
    <property type="project" value="UniProtKB-SubCell"/>
</dbReference>
<dbReference type="InterPro" id="IPR048913">
    <property type="entry name" value="BetaGal_gal-bd"/>
</dbReference>
<comment type="similarity">
    <text evidence="3">Belongs to the glycosyl hydrolase 35 family.</text>
</comment>
<feature type="domain" description="Beta-galactosidase galactose-binding" evidence="12">
    <location>
        <begin position="380"/>
        <end position="446"/>
    </location>
</feature>
<evidence type="ECO:0000256" key="9">
    <source>
        <dbReference type="ARBA" id="ARBA00023180"/>
    </source>
</evidence>
<keyword evidence="5" id="KW-0052">Apoplast</keyword>
<keyword evidence="10" id="KW-0326">Glycosidase</keyword>
<comment type="catalytic activity">
    <reaction evidence="1">
        <text>Hydrolysis of terminal non-reducing beta-D-galactose residues in beta-D-galactosides.</text>
        <dbReference type="EC" id="3.2.1.23"/>
    </reaction>
</comment>
<dbReference type="InterPro" id="IPR001944">
    <property type="entry name" value="Glycoside_Hdrlase_35"/>
</dbReference>
<name>A0A6A2WCH7_HIBSY</name>
<dbReference type="Gene3D" id="2.60.120.260">
    <property type="entry name" value="Galactose-binding domain-like"/>
    <property type="match status" value="1"/>
</dbReference>
<evidence type="ECO:0000256" key="10">
    <source>
        <dbReference type="ARBA" id="ARBA00023295"/>
    </source>
</evidence>
<dbReference type="InterPro" id="IPR008979">
    <property type="entry name" value="Galactose-bd-like_sf"/>
</dbReference>
<dbReference type="EC" id="3.2.1.23" evidence="4"/>
<evidence type="ECO:0000256" key="5">
    <source>
        <dbReference type="ARBA" id="ARBA00022523"/>
    </source>
</evidence>
<dbReference type="Proteomes" id="UP000436088">
    <property type="component" value="Unassembled WGS sequence"/>
</dbReference>
<keyword evidence="6" id="KW-0964">Secreted</keyword>
<keyword evidence="8" id="KW-0378">Hydrolase</keyword>
<evidence type="ECO:0000256" key="2">
    <source>
        <dbReference type="ARBA" id="ARBA00004271"/>
    </source>
</evidence>
<dbReference type="Gene3D" id="3.20.20.80">
    <property type="entry name" value="Glycosidases"/>
    <property type="match status" value="1"/>
</dbReference>
<dbReference type="SUPFAM" id="SSF49785">
    <property type="entry name" value="Galactose-binding domain-like"/>
    <property type="match status" value="1"/>
</dbReference>
<evidence type="ECO:0000256" key="6">
    <source>
        <dbReference type="ARBA" id="ARBA00022525"/>
    </source>
</evidence>
<organism evidence="13 14">
    <name type="scientific">Hibiscus syriacus</name>
    <name type="common">Rose of Sharon</name>
    <dbReference type="NCBI Taxonomy" id="106335"/>
    <lineage>
        <taxon>Eukaryota</taxon>
        <taxon>Viridiplantae</taxon>
        <taxon>Streptophyta</taxon>
        <taxon>Embryophyta</taxon>
        <taxon>Tracheophyta</taxon>
        <taxon>Spermatophyta</taxon>
        <taxon>Magnoliopsida</taxon>
        <taxon>eudicotyledons</taxon>
        <taxon>Gunneridae</taxon>
        <taxon>Pentapetalae</taxon>
        <taxon>rosids</taxon>
        <taxon>malvids</taxon>
        <taxon>Malvales</taxon>
        <taxon>Malvaceae</taxon>
        <taxon>Malvoideae</taxon>
        <taxon>Hibiscus</taxon>
    </lineage>
</organism>
<keyword evidence="14" id="KW-1185">Reference proteome</keyword>
<sequence>MQRASLIEKLQEMMNVLSNALRTSDYDVKRMLRSYGVSICGLKMKFVFFNPKINTCNGMRCGETFGGPNSPNKSSMWTEDWTSQYQVYGGEPYVRSAEDIAFHVALFIAKNGSYINYYMYHVGTNFGRTSSAYVITSYYDQAPLDEYGEMDNLFYLQNGHLKELHGVVKNCSTPLLQGVLTNFSIGPLQQAYVFEEGRGECAAFLVNEDSTKTLRFNSGTGRLSCCQSRSAFYQTAKTWCSTLQSFQPNSSCSQPVLHIESLGHAAHSYINSKFVDSGHGSHDTKGFSMDVPISLNEGMNNVSILSVLVGLQDSGAYLESKYTGLNKVNIQCSGSNPYNFTNYTWGYQIGLKGEKLEIYKEENLEKVEWSEIDDSTDTLLTWYKTTFDATVGDDPVALNMSSMQKGQVWVNEQSIGRYWVSFHTPQGNPLQILYHVPRSFLKPSGNVLIVLEELNGDPLQISFNTISVANFNSYDHLPQLI</sequence>
<dbReference type="Pfam" id="PF01301">
    <property type="entry name" value="Glyco_hydro_35"/>
    <property type="match status" value="1"/>
</dbReference>
<evidence type="ECO:0000313" key="13">
    <source>
        <dbReference type="EMBL" id="KAE8655933.1"/>
    </source>
</evidence>
<reference evidence="13" key="1">
    <citation type="submission" date="2019-09" db="EMBL/GenBank/DDBJ databases">
        <title>Draft genome information of white flower Hibiscus syriacus.</title>
        <authorList>
            <person name="Kim Y.-M."/>
        </authorList>
    </citation>
    <scope>NUCLEOTIDE SEQUENCE [LARGE SCALE GENOMIC DNA]</scope>
    <source>
        <strain evidence="13">YM2019G1</strain>
    </source>
</reference>
<dbReference type="EMBL" id="VEPZ02001774">
    <property type="protein sequence ID" value="KAE8655933.1"/>
    <property type="molecule type" value="Genomic_DNA"/>
</dbReference>
<evidence type="ECO:0000256" key="1">
    <source>
        <dbReference type="ARBA" id="ARBA00001412"/>
    </source>
</evidence>
<evidence type="ECO:0000256" key="7">
    <source>
        <dbReference type="ARBA" id="ARBA00022729"/>
    </source>
</evidence>
<keyword evidence="9" id="KW-0325">Glycoprotein</keyword>
<dbReference type="Pfam" id="PF21467">
    <property type="entry name" value="BetaGal_gal-bd"/>
    <property type="match status" value="1"/>
</dbReference>
<dbReference type="FunFam" id="2.60.120.260:FF:000050">
    <property type="entry name" value="Beta-galactosidase"/>
    <property type="match status" value="1"/>
</dbReference>
<evidence type="ECO:0000256" key="4">
    <source>
        <dbReference type="ARBA" id="ARBA00012756"/>
    </source>
</evidence>
<keyword evidence="7" id="KW-0732">Signal</keyword>
<protein>
    <recommendedName>
        <fullName evidence="4">beta-galactosidase</fullName>
        <ecNumber evidence="4">3.2.1.23</ecNumber>
    </recommendedName>
</protein>
<evidence type="ECO:0000256" key="3">
    <source>
        <dbReference type="ARBA" id="ARBA00009809"/>
    </source>
</evidence>
<evidence type="ECO:0000259" key="11">
    <source>
        <dbReference type="Pfam" id="PF01301"/>
    </source>
</evidence>
<dbReference type="SUPFAM" id="SSF51445">
    <property type="entry name" value="(Trans)glycosidases"/>
    <property type="match status" value="1"/>
</dbReference>
<accession>A0A6A2WCH7</accession>
<gene>
    <name evidence="13" type="ORF">F3Y22_tig00117016pilonHSYRG00727</name>
</gene>
<evidence type="ECO:0000256" key="8">
    <source>
        <dbReference type="ARBA" id="ARBA00022801"/>
    </source>
</evidence>
<dbReference type="InterPro" id="IPR031330">
    <property type="entry name" value="Gly_Hdrlase_35_cat"/>
</dbReference>
<dbReference type="PANTHER" id="PTHR23421">
    <property type="entry name" value="BETA-GALACTOSIDASE RELATED"/>
    <property type="match status" value="1"/>
</dbReference>
<dbReference type="AlphaFoldDB" id="A0A6A2WCH7"/>
<proteinExistence type="inferred from homology"/>
<dbReference type="GO" id="GO:0004565">
    <property type="term" value="F:beta-galactosidase activity"/>
    <property type="evidence" value="ECO:0007669"/>
    <property type="project" value="UniProtKB-EC"/>
</dbReference>
<feature type="domain" description="Glycoside hydrolase 35 catalytic" evidence="11">
    <location>
        <begin position="50"/>
        <end position="155"/>
    </location>
</feature>
<evidence type="ECO:0000313" key="14">
    <source>
        <dbReference type="Proteomes" id="UP000436088"/>
    </source>
</evidence>
<evidence type="ECO:0000259" key="12">
    <source>
        <dbReference type="Pfam" id="PF21467"/>
    </source>
</evidence>
<dbReference type="InterPro" id="IPR017853">
    <property type="entry name" value="GH"/>
</dbReference>